<evidence type="ECO:0000313" key="2">
    <source>
        <dbReference type="EMBL" id="MCG2589430.1"/>
    </source>
</evidence>
<dbReference type="RefSeq" id="WP_237854791.1">
    <property type="nucleotide sequence ID" value="NZ_JAKLWS010000016.1"/>
</dbReference>
<proteinExistence type="predicted"/>
<keyword evidence="1" id="KW-0732">Signal</keyword>
<accession>A0ABS9KF18</accession>
<dbReference type="Proteomes" id="UP001165366">
    <property type="component" value="Unassembled WGS sequence"/>
</dbReference>
<evidence type="ECO:0000256" key="1">
    <source>
        <dbReference type="SAM" id="SignalP"/>
    </source>
</evidence>
<dbReference type="PROSITE" id="PS51257">
    <property type="entry name" value="PROKAR_LIPOPROTEIN"/>
    <property type="match status" value="1"/>
</dbReference>
<protein>
    <submittedName>
        <fullName evidence="2">SH3 domain-containing protein</fullName>
    </submittedName>
</protein>
<organism evidence="2 3">
    <name type="scientific">Rhodohalobacter sulfatireducens</name>
    <dbReference type="NCBI Taxonomy" id="2911366"/>
    <lineage>
        <taxon>Bacteria</taxon>
        <taxon>Pseudomonadati</taxon>
        <taxon>Balneolota</taxon>
        <taxon>Balneolia</taxon>
        <taxon>Balneolales</taxon>
        <taxon>Balneolaceae</taxon>
        <taxon>Rhodohalobacter</taxon>
    </lineage>
</organism>
<reference evidence="2" key="2">
    <citation type="submission" date="2024-05" db="EMBL/GenBank/DDBJ databases">
        <title>Rhodohalobacter halophilus gen. nov., sp. nov., a moderately halophilic member of the family Balneolaceae.</title>
        <authorList>
            <person name="Xia J."/>
        </authorList>
    </citation>
    <scope>NUCLEOTIDE SEQUENCE</scope>
    <source>
        <strain evidence="2">WB101</strain>
    </source>
</reference>
<sequence length="578" mass="65059">MKRSFLFLICLFLTSACSSSRWVVTDQNSINTGSDPVILSEKHILLLEKEPTVDDPVISFGTYSVVEKQYEERVLVERTVQKYRPKWQFLLLGISGAVFAVTAGNTDLILPSVSVGQQVAFNIAAAVLGGLSFTNMEPVGDPIYTGETRLQRRSGTEVLNDTTQTESFEEDMNISLNILYQDEEVFSESDIILENGSFDLNLASFVEYIGSDVDDESSLSVELAYNGFESSYTIPVMDFLAPFLRVTEPVAVIRNAPTVNELNVVTEVGNGSSLELIGEYSDQWYRVRFGGSEVFVSKNAGEIQWMSEAQSGSPDIFEFAEVPFGEIDVENSVPVLKPNNPDDRAVILTNGFSEESEPRQYLARDHDLFQFYMRYALQMDNDQITEIEMDSTGNWRDQLSNISAMDSTGTLFIYLSGSAFIDDSNSLYLSRERKEEGESELESEILDTFEELEPSSLVLFADLEFIINDSNNGLNSDKSYQLALQNFSNTLLRRIPNSAVVFSHRPGQQSSLYIGGDTENKRHHIFPYFLADALKKRNVELSEIVRHLENNVDYTSRRLHDRPQEIQVFGNLTIDVVE</sequence>
<evidence type="ECO:0000313" key="3">
    <source>
        <dbReference type="Proteomes" id="UP001165366"/>
    </source>
</evidence>
<feature type="signal peptide" evidence="1">
    <location>
        <begin position="1"/>
        <end position="18"/>
    </location>
</feature>
<comment type="caution">
    <text evidence="2">The sequence shown here is derived from an EMBL/GenBank/DDBJ whole genome shotgun (WGS) entry which is preliminary data.</text>
</comment>
<dbReference type="EMBL" id="JAKLWS010000016">
    <property type="protein sequence ID" value="MCG2589430.1"/>
    <property type="molecule type" value="Genomic_DNA"/>
</dbReference>
<gene>
    <name evidence="2" type="ORF">L6773_12700</name>
</gene>
<keyword evidence="3" id="KW-1185">Reference proteome</keyword>
<reference evidence="2" key="1">
    <citation type="submission" date="2022-01" db="EMBL/GenBank/DDBJ databases">
        <authorList>
            <person name="Wang Y."/>
        </authorList>
    </citation>
    <scope>NUCLEOTIDE SEQUENCE</scope>
    <source>
        <strain evidence="2">WB101</strain>
    </source>
</reference>
<feature type="chain" id="PRO_5045325850" evidence="1">
    <location>
        <begin position="19"/>
        <end position="578"/>
    </location>
</feature>
<name>A0ABS9KF18_9BACT</name>